<evidence type="ECO:0000256" key="4">
    <source>
        <dbReference type="SAM" id="SignalP"/>
    </source>
</evidence>
<keyword evidence="4" id="KW-0732">Signal</keyword>
<dbReference type="CDD" id="cd02909">
    <property type="entry name" value="cupin_pirin_N"/>
    <property type="match status" value="1"/>
</dbReference>
<sequence>MKRFLKSSTISKILIIGVFLSTLTVIQATQQHHSSNSNISDNSTNLEMPARSIAKIITARQQAEGVGARVRRSIGIMNQRKFDPFLMFDHFSGTGKNGFPEHPHRGQETITLMLQGAFAHEDFTGSKGILYPGDLQFMTAGRGVVHSEMPVPNEDGSPISGLQLWVDLPNELKDTEPRYRDLREWEVPVITAEGGKVIVRVISGRSYGAESVKDLAYTPVDYYYYTLKAGGEFKQELTPGFNYFLYVLKGNTLVLNDDQKINQYQNVFYEEEGDFAIGRNSATENTDENDVEFVLVGGKKLNQEVVQYGPFVVSRKEDVQKAILDYQFAQNGFENVRTWKTLISNGVTPEMIEGPLQGNLELRAKKRAAYFEQKKQLQAEKAKKAEKVAQLEKVEKEVLKDEL</sequence>
<name>A0AAI9T1R1_9ASCO</name>
<reference evidence="7" key="1">
    <citation type="journal article" date="2022" name="DNA Res.">
        <title>Genome analysis of five recently described species of the CUG-Ser clade uncovers Candida theae as a new hybrid lineage with pathogenic potential in the Candida parapsilosis species complex.</title>
        <authorList>
            <person name="Mixao V."/>
            <person name="Del Olmo V."/>
            <person name="Hegedusova E."/>
            <person name="Saus E."/>
            <person name="Pryszcz L."/>
            <person name="Cillingova A."/>
            <person name="Nosek J."/>
            <person name="Gabaldon T."/>
        </authorList>
    </citation>
    <scope>NUCLEOTIDE SEQUENCE</scope>
    <source>
        <strain evidence="7">CBS 10844</strain>
    </source>
</reference>
<dbReference type="InterPro" id="IPR008778">
    <property type="entry name" value="Pirin_C_dom"/>
</dbReference>
<dbReference type="InterPro" id="IPR012093">
    <property type="entry name" value="Pirin"/>
</dbReference>
<evidence type="ECO:0000313" key="8">
    <source>
        <dbReference type="Proteomes" id="UP001202479"/>
    </source>
</evidence>
<feature type="coiled-coil region" evidence="3">
    <location>
        <begin position="367"/>
        <end position="402"/>
    </location>
</feature>
<protein>
    <submittedName>
        <fullName evidence="7">PRN1</fullName>
    </submittedName>
</protein>
<feature type="signal peptide" evidence="4">
    <location>
        <begin position="1"/>
        <end position="28"/>
    </location>
</feature>
<dbReference type="CDD" id="cd02247">
    <property type="entry name" value="cupin_pirin_C"/>
    <property type="match status" value="1"/>
</dbReference>
<dbReference type="PANTHER" id="PTHR13903:SF8">
    <property type="entry name" value="PIRIN"/>
    <property type="match status" value="1"/>
</dbReference>
<evidence type="ECO:0000259" key="5">
    <source>
        <dbReference type="Pfam" id="PF02678"/>
    </source>
</evidence>
<evidence type="ECO:0000256" key="1">
    <source>
        <dbReference type="ARBA" id="ARBA00008416"/>
    </source>
</evidence>
<dbReference type="InterPro" id="IPR014710">
    <property type="entry name" value="RmlC-like_jellyroll"/>
</dbReference>
<dbReference type="GeneID" id="73377744"/>
<evidence type="ECO:0000313" key="7">
    <source>
        <dbReference type="EMBL" id="KAI3407039.1"/>
    </source>
</evidence>
<dbReference type="SUPFAM" id="SSF51182">
    <property type="entry name" value="RmlC-like cupins"/>
    <property type="match status" value="1"/>
</dbReference>
<keyword evidence="3" id="KW-0175">Coiled coil</keyword>
<dbReference type="RefSeq" id="XP_049182784.1">
    <property type="nucleotide sequence ID" value="XM_049322375.1"/>
</dbReference>
<comment type="similarity">
    <text evidence="1 2">Belongs to the pirin family.</text>
</comment>
<dbReference type="Pfam" id="PF05726">
    <property type="entry name" value="Pirin_C"/>
    <property type="match status" value="1"/>
</dbReference>
<dbReference type="Pfam" id="PF02678">
    <property type="entry name" value="Pirin"/>
    <property type="match status" value="1"/>
</dbReference>
<gene>
    <name evidence="7" type="ORF">KGF56_000127</name>
</gene>
<evidence type="ECO:0000259" key="6">
    <source>
        <dbReference type="Pfam" id="PF05726"/>
    </source>
</evidence>
<accession>A0AAI9T1R1</accession>
<comment type="caution">
    <text evidence="7">The sequence shown here is derived from an EMBL/GenBank/DDBJ whole genome shotgun (WGS) entry which is preliminary data.</text>
</comment>
<dbReference type="PANTHER" id="PTHR13903">
    <property type="entry name" value="PIRIN-RELATED"/>
    <property type="match status" value="1"/>
</dbReference>
<keyword evidence="8" id="KW-1185">Reference proteome</keyword>
<proteinExistence type="inferred from homology"/>
<organism evidence="7 8">
    <name type="scientific">Candida oxycetoniae</name>
    <dbReference type="NCBI Taxonomy" id="497107"/>
    <lineage>
        <taxon>Eukaryota</taxon>
        <taxon>Fungi</taxon>
        <taxon>Dikarya</taxon>
        <taxon>Ascomycota</taxon>
        <taxon>Saccharomycotina</taxon>
        <taxon>Pichiomycetes</taxon>
        <taxon>Debaryomycetaceae</taxon>
        <taxon>Candida/Lodderomyces clade</taxon>
        <taxon>Candida</taxon>
    </lineage>
</organism>
<dbReference type="Gene3D" id="2.60.120.10">
    <property type="entry name" value="Jelly Rolls"/>
    <property type="match status" value="2"/>
</dbReference>
<feature type="chain" id="PRO_5042528069" evidence="4">
    <location>
        <begin position="29"/>
        <end position="403"/>
    </location>
</feature>
<evidence type="ECO:0000256" key="3">
    <source>
        <dbReference type="SAM" id="Coils"/>
    </source>
</evidence>
<evidence type="ECO:0000256" key="2">
    <source>
        <dbReference type="RuleBase" id="RU003457"/>
    </source>
</evidence>
<dbReference type="EMBL" id="JAHUZD010000018">
    <property type="protein sequence ID" value="KAI3407039.1"/>
    <property type="molecule type" value="Genomic_DNA"/>
</dbReference>
<dbReference type="AlphaFoldDB" id="A0AAI9T1R1"/>
<feature type="domain" description="Pirin N-terminal" evidence="5">
    <location>
        <begin position="68"/>
        <end position="166"/>
    </location>
</feature>
<feature type="domain" description="Pirin C-terminal" evidence="6">
    <location>
        <begin position="223"/>
        <end position="330"/>
    </location>
</feature>
<dbReference type="Proteomes" id="UP001202479">
    <property type="component" value="Unassembled WGS sequence"/>
</dbReference>
<dbReference type="InterPro" id="IPR011051">
    <property type="entry name" value="RmlC_Cupin_sf"/>
</dbReference>
<dbReference type="InterPro" id="IPR003829">
    <property type="entry name" value="Pirin_N_dom"/>
</dbReference>